<dbReference type="Pfam" id="PF00176">
    <property type="entry name" value="SNF2-rel_dom"/>
    <property type="match status" value="1"/>
</dbReference>
<dbReference type="RefSeq" id="WP_005175412.1">
    <property type="nucleotide sequence ID" value="NZ_BANR01000011.1"/>
</dbReference>
<dbReference type="OrthoDB" id="9814088at2"/>
<dbReference type="InterPro" id="IPR049730">
    <property type="entry name" value="SNF2/RAD54-like_C"/>
</dbReference>
<dbReference type="PROSITE" id="PS51194">
    <property type="entry name" value="HELICASE_CTER"/>
    <property type="match status" value="1"/>
</dbReference>
<evidence type="ECO:0000256" key="3">
    <source>
        <dbReference type="ARBA" id="ARBA00022806"/>
    </source>
</evidence>
<dbReference type="SUPFAM" id="SSF52540">
    <property type="entry name" value="P-loop containing nucleoside triphosphate hydrolases"/>
    <property type="match status" value="2"/>
</dbReference>
<dbReference type="Gene3D" id="3.40.50.300">
    <property type="entry name" value="P-loop containing nucleotide triphosphate hydrolases"/>
    <property type="match status" value="1"/>
</dbReference>
<evidence type="ECO:0000313" key="7">
    <source>
        <dbReference type="EMBL" id="GAC49343.1"/>
    </source>
</evidence>
<dbReference type="EMBL" id="BANR01000011">
    <property type="protein sequence ID" value="GAC49343.1"/>
    <property type="molecule type" value="Genomic_DNA"/>
</dbReference>
<keyword evidence="1" id="KW-0547">Nucleotide-binding</keyword>
<dbReference type="InterPro" id="IPR001650">
    <property type="entry name" value="Helicase_C-like"/>
</dbReference>
<comment type="caution">
    <text evidence="7">The sequence shown here is derived from an EMBL/GenBank/DDBJ whole genome shotgun (WGS) entry which is preliminary data.</text>
</comment>
<dbReference type="GO" id="GO:0004386">
    <property type="term" value="F:helicase activity"/>
    <property type="evidence" value="ECO:0007669"/>
    <property type="project" value="UniProtKB-KW"/>
</dbReference>
<feature type="domain" description="Helicase C-terminal" evidence="6">
    <location>
        <begin position="422"/>
        <end position="600"/>
    </location>
</feature>
<dbReference type="STRING" id="1220583.GOACH_11_01400"/>
<dbReference type="InterPro" id="IPR014001">
    <property type="entry name" value="Helicase_ATP-bd"/>
</dbReference>
<dbReference type="CDD" id="cd18011">
    <property type="entry name" value="DEXDc_RapA"/>
    <property type="match status" value="1"/>
</dbReference>
<evidence type="ECO:0000313" key="8">
    <source>
        <dbReference type="Proteomes" id="UP000010988"/>
    </source>
</evidence>
<dbReference type="PANTHER" id="PTHR45766">
    <property type="entry name" value="DNA ANNEALING HELICASE AND ENDONUCLEASE ZRANB3 FAMILY MEMBER"/>
    <property type="match status" value="1"/>
</dbReference>
<gene>
    <name evidence="7" type="ORF">GOACH_11_01400</name>
</gene>
<evidence type="ECO:0000256" key="1">
    <source>
        <dbReference type="ARBA" id="ARBA00022741"/>
    </source>
</evidence>
<keyword evidence="3 7" id="KW-0347">Helicase</keyword>
<dbReference type="InterPro" id="IPR000330">
    <property type="entry name" value="SNF2_N"/>
</dbReference>
<dbReference type="GO" id="GO:0016787">
    <property type="term" value="F:hydrolase activity"/>
    <property type="evidence" value="ECO:0007669"/>
    <property type="project" value="UniProtKB-KW"/>
</dbReference>
<sequence length="938" mass="105327">MADIAAGERVIVRDEEWLVRSVRATELDGTRVEVTGVSELVRDQDAVFFDHPDLDTIDRLDPRQGQLVADVSPGFRRTRLWLESVRRSSPVPAADTRIAVGHQALLDRMDYQLRPAAQALENLRPRILIGDAVGLGKTLEIGILLSELIRRGRGERILVVTPRAVLEQFQQELWTRFAIPLIRLDSAGIQKVKQTLPSSRNPFSYYKRVIVSIDTLKNPARYKHHLKSQHWDAVVIDECHNLINRGTQNNELARLLAAQSDALILASATPHNGKQESFAELISMLDPTAIVDPNEYDAKDIEHLYVRRHRNSPDVKLDVAHKWKARRKPDVLGVEPNPAELQVLRELEDIWLHPTGRPVIEGKGRQLFPWTLYKAFLSSPRALRASIGRRLKTIDNDRDREAMALLRLDDFAAKAEKTSPAKLDALVSYLDSIGVGKDSDTRVVIFSERIDTLDWLQTHLQKKLKFSAKAVNGLLPVEVLHAGLSDEKIQSVVEGFGQKASAIRILVASDMASEGLNLHKECHHLVHYDLPWSFIRIQQRNGRIDRYGQVHAPQITALALTTDDDVTDDLNVVTKLLLKEDEANRALGDAEVLLDLHDAKIEEETVMEAIRTQQDLDTVIPEPTPEKLNPFARLMIKGGEHENEPAPDTSVRLSFFDDDDNYLTEELADIATDKGATKLDVYREADKDLIAFTPPDDLITRFRDLPPDYRAEQGIEERLRLTGSPDVAKERLARAQKAQDTSWPDVHFLTPIHPVLDWAGDRAVGRFGRNEIPLVTGSVDRVYFLTQAVWSNDDGRPAIAHWGAVTGLPQSPEVDDFETIVEISGLSEDATNPGIDHDRLAELQDLVPTAVDAALAHIRDRREDFEQDLLERVDRYRAGLTQWQQSALKIATEPGKRKDSRFEIENTAGNWSAIIDSLAASGDPFVRVVGVIIPKPKG</sequence>
<dbReference type="Gene3D" id="3.40.50.10810">
    <property type="entry name" value="Tandem AAA-ATPase domain"/>
    <property type="match status" value="1"/>
</dbReference>
<dbReference type="Proteomes" id="UP000010988">
    <property type="component" value="Unassembled WGS sequence"/>
</dbReference>
<dbReference type="AlphaFoldDB" id="L7KNQ6"/>
<reference evidence="7 8" key="1">
    <citation type="submission" date="2012-12" db="EMBL/GenBank/DDBJ databases">
        <title>Whole genome shotgun sequence of Gordonia aichiensis NBRC 108223.</title>
        <authorList>
            <person name="Isaki-Nakamura S."/>
            <person name="Hosoyama A."/>
            <person name="Tsuchikane K."/>
            <person name="Ando Y."/>
            <person name="Baba S."/>
            <person name="Ohji S."/>
            <person name="Hamada M."/>
            <person name="Tamura T."/>
            <person name="Yamazoe A."/>
            <person name="Yamazaki S."/>
            <person name="Fujita N."/>
        </authorList>
    </citation>
    <scope>NUCLEOTIDE SEQUENCE [LARGE SCALE GENOMIC DNA]</scope>
    <source>
        <strain evidence="7 8">NBRC 108223</strain>
    </source>
</reference>
<evidence type="ECO:0000259" key="5">
    <source>
        <dbReference type="PROSITE" id="PS51192"/>
    </source>
</evidence>
<dbReference type="InterPro" id="IPR038718">
    <property type="entry name" value="SNF2-like_sf"/>
</dbReference>
<accession>L7KNQ6</accession>
<feature type="domain" description="Helicase ATP-binding" evidence="5">
    <location>
        <begin position="118"/>
        <end position="288"/>
    </location>
</feature>
<evidence type="ECO:0000259" key="6">
    <source>
        <dbReference type="PROSITE" id="PS51194"/>
    </source>
</evidence>
<evidence type="ECO:0000256" key="2">
    <source>
        <dbReference type="ARBA" id="ARBA00022801"/>
    </source>
</evidence>
<evidence type="ECO:0000256" key="4">
    <source>
        <dbReference type="ARBA" id="ARBA00022840"/>
    </source>
</evidence>
<dbReference type="SMART" id="SM00487">
    <property type="entry name" value="DEXDc"/>
    <property type="match status" value="1"/>
</dbReference>
<keyword evidence="8" id="KW-1185">Reference proteome</keyword>
<organism evidence="7 8">
    <name type="scientific">Gordonia aichiensis NBRC 108223</name>
    <dbReference type="NCBI Taxonomy" id="1220583"/>
    <lineage>
        <taxon>Bacteria</taxon>
        <taxon>Bacillati</taxon>
        <taxon>Actinomycetota</taxon>
        <taxon>Actinomycetes</taxon>
        <taxon>Mycobacteriales</taxon>
        <taxon>Gordoniaceae</taxon>
        <taxon>Gordonia</taxon>
    </lineage>
</organism>
<dbReference type="eggNOG" id="COG0553">
    <property type="taxonomic scope" value="Bacteria"/>
</dbReference>
<keyword evidence="2" id="KW-0378">Hydrolase</keyword>
<keyword evidence="4" id="KW-0067">ATP-binding</keyword>
<protein>
    <submittedName>
        <fullName evidence="7">Putative helicase</fullName>
    </submittedName>
</protein>
<dbReference type="Pfam" id="PF00271">
    <property type="entry name" value="Helicase_C"/>
    <property type="match status" value="1"/>
</dbReference>
<name>L7KNQ6_9ACTN</name>
<dbReference type="InterPro" id="IPR057342">
    <property type="entry name" value="DEXDc_RapA"/>
</dbReference>
<proteinExistence type="predicted"/>
<dbReference type="PROSITE" id="PS51192">
    <property type="entry name" value="HELICASE_ATP_BIND_1"/>
    <property type="match status" value="1"/>
</dbReference>
<dbReference type="PANTHER" id="PTHR45766:SF6">
    <property type="entry name" value="SWI_SNF-RELATED MATRIX-ASSOCIATED ACTIN-DEPENDENT REGULATOR OF CHROMATIN SUBFAMILY A-LIKE PROTEIN 1"/>
    <property type="match status" value="1"/>
</dbReference>
<dbReference type="SMART" id="SM00490">
    <property type="entry name" value="HELICc"/>
    <property type="match status" value="1"/>
</dbReference>
<dbReference type="GO" id="GO:0005524">
    <property type="term" value="F:ATP binding"/>
    <property type="evidence" value="ECO:0007669"/>
    <property type="project" value="UniProtKB-KW"/>
</dbReference>
<dbReference type="InterPro" id="IPR027417">
    <property type="entry name" value="P-loop_NTPase"/>
</dbReference>
<dbReference type="CDD" id="cd18793">
    <property type="entry name" value="SF2_C_SNF"/>
    <property type="match status" value="1"/>
</dbReference>